<evidence type="ECO:0000256" key="1">
    <source>
        <dbReference type="SAM" id="MobiDB-lite"/>
    </source>
</evidence>
<dbReference type="EMBL" id="JALPTH010000016">
    <property type="protein sequence ID" value="MCK8679118.1"/>
    <property type="molecule type" value="Genomic_DNA"/>
</dbReference>
<feature type="region of interest" description="Disordered" evidence="1">
    <location>
        <begin position="1"/>
        <end position="28"/>
    </location>
</feature>
<name>A0ABT0ICR8_9ACTN</name>
<keyword evidence="4" id="KW-1185">Reference proteome</keyword>
<dbReference type="RefSeq" id="WP_248634781.1">
    <property type="nucleotide sequence ID" value="NZ_JALPTH010000016.1"/>
</dbReference>
<protein>
    <submittedName>
        <fullName evidence="3">Uncharacterized protein</fullName>
    </submittedName>
</protein>
<keyword evidence="2" id="KW-0812">Transmembrane</keyword>
<evidence type="ECO:0000256" key="2">
    <source>
        <dbReference type="SAM" id="Phobius"/>
    </source>
</evidence>
<keyword evidence="2" id="KW-1133">Transmembrane helix</keyword>
<sequence length="102" mass="10776">MIGPPPYRPGSPPTSGAPRPRPAVRRDRDLWRPGGIGLLFPLWLGSHADLLLGVEAQLTCALVGTESDAARLPAPASGMLLVSVLVLTVFTAVAHFTAARRE</sequence>
<accession>A0ABT0ICR8</accession>
<feature type="compositionally biased region" description="Pro residues" evidence="1">
    <location>
        <begin position="1"/>
        <end position="12"/>
    </location>
</feature>
<feature type="transmembrane region" description="Helical" evidence="2">
    <location>
        <begin position="76"/>
        <end position="98"/>
    </location>
</feature>
<organism evidence="3 4">
    <name type="scientific">Streptomyces lichenis</name>
    <dbReference type="NCBI Taxonomy" id="2306967"/>
    <lineage>
        <taxon>Bacteria</taxon>
        <taxon>Bacillati</taxon>
        <taxon>Actinomycetota</taxon>
        <taxon>Actinomycetes</taxon>
        <taxon>Kitasatosporales</taxon>
        <taxon>Streptomycetaceae</taxon>
        <taxon>Streptomyces</taxon>
    </lineage>
</organism>
<keyword evidence="2" id="KW-0472">Membrane</keyword>
<evidence type="ECO:0000313" key="3">
    <source>
        <dbReference type="EMBL" id="MCK8679118.1"/>
    </source>
</evidence>
<evidence type="ECO:0000313" key="4">
    <source>
        <dbReference type="Proteomes" id="UP001522868"/>
    </source>
</evidence>
<gene>
    <name evidence="3" type="ORF">M1O15_17310</name>
</gene>
<comment type="caution">
    <text evidence="3">The sequence shown here is derived from an EMBL/GenBank/DDBJ whole genome shotgun (WGS) entry which is preliminary data.</text>
</comment>
<reference evidence="3 4" key="1">
    <citation type="submission" date="2022-04" db="EMBL/GenBank/DDBJ databases">
        <title>Streptomyces sp. nov. LCR6-01 isolated from Lichen of Dirinaria sp.</title>
        <authorList>
            <person name="Kanchanasin P."/>
            <person name="Tanasupawat S."/>
            <person name="Phongsopitanun W."/>
        </authorList>
    </citation>
    <scope>NUCLEOTIDE SEQUENCE [LARGE SCALE GENOMIC DNA]</scope>
    <source>
        <strain evidence="3 4">LCR6-01</strain>
    </source>
</reference>
<proteinExistence type="predicted"/>
<dbReference type="Proteomes" id="UP001522868">
    <property type="component" value="Unassembled WGS sequence"/>
</dbReference>